<accession>T2MK67</accession>
<dbReference type="Pfam" id="PF06979">
    <property type="entry name" value="TMEM70"/>
    <property type="match status" value="1"/>
</dbReference>
<feature type="transmembrane region" description="Helical" evidence="1">
    <location>
        <begin position="108"/>
        <end position="130"/>
    </location>
</feature>
<dbReference type="InterPro" id="IPR045325">
    <property type="entry name" value="TMEM70/TMEM186/TMEM223"/>
</dbReference>
<feature type="transmembrane region" description="Helical" evidence="1">
    <location>
        <begin position="52"/>
        <end position="70"/>
    </location>
</feature>
<dbReference type="PANTHER" id="PTHR14549:SF2">
    <property type="entry name" value="TRANSMEMBRANE PROTEIN 223"/>
    <property type="match status" value="1"/>
</dbReference>
<evidence type="ECO:0000313" key="2">
    <source>
        <dbReference type="EMBL" id="CDG72295.1"/>
    </source>
</evidence>
<reference evidence="2" key="1">
    <citation type="journal article" date="2013" name="Genome Biol. Evol.">
        <title>Punctuated emergences of genetic and phenotypic innovations in eumetazoan, bilaterian, euteleostome, and hominidae ancestors.</title>
        <authorList>
            <person name="Wenger Y."/>
            <person name="Galliot B."/>
        </authorList>
    </citation>
    <scope>NUCLEOTIDE SEQUENCE</scope>
    <source>
        <tissue evidence="2">Whole animals</tissue>
    </source>
</reference>
<keyword evidence="1" id="KW-1133">Transmembrane helix</keyword>
<gene>
    <name evidence="2" type="primary">TMEM223</name>
</gene>
<dbReference type="InterPro" id="IPR026100">
    <property type="entry name" value="Tmem223"/>
</dbReference>
<keyword evidence="1" id="KW-0472">Membrane</keyword>
<dbReference type="EMBL" id="HAAD01006063">
    <property type="protein sequence ID" value="CDG72295.1"/>
    <property type="molecule type" value="mRNA"/>
</dbReference>
<keyword evidence="1 2" id="KW-0812">Transmembrane</keyword>
<sequence>MAGCNQFMALIARKFITTDYLIFKKIIRKTSTFMNLSKDVIIYENKTRSSKLMSMLGVFGFGQWCMSIYMSQTLLYHMPAFFSWIPPEKNLEQKVDNKLPRADLKYRIGFSFLAALASTGVLGSLIIFNLRSVSSITLLKGGKDVMIKTFTPFGKYFTVICELENISAVQHRTAIVSQIPLKIKGRRFHFLMDKSGEFTQPTLYDKTVGIKRTFT</sequence>
<dbReference type="GO" id="GO:0005739">
    <property type="term" value="C:mitochondrion"/>
    <property type="evidence" value="ECO:0007669"/>
    <property type="project" value="TreeGrafter"/>
</dbReference>
<dbReference type="OrthoDB" id="5950063at2759"/>
<protein>
    <submittedName>
        <fullName evidence="2">Transmembrane protein 223</fullName>
    </submittedName>
</protein>
<dbReference type="PANTHER" id="PTHR14549">
    <property type="entry name" value="TRANSMEMBRANE PROTEIN 223"/>
    <property type="match status" value="1"/>
</dbReference>
<dbReference type="AlphaFoldDB" id="T2MK67"/>
<proteinExistence type="evidence at transcript level"/>
<name>T2MK67_HYDVU</name>
<evidence type="ECO:0000256" key="1">
    <source>
        <dbReference type="SAM" id="Phobius"/>
    </source>
</evidence>
<organism evidence="2">
    <name type="scientific">Hydra vulgaris</name>
    <name type="common">Hydra</name>
    <name type="synonym">Hydra attenuata</name>
    <dbReference type="NCBI Taxonomy" id="6087"/>
    <lineage>
        <taxon>Eukaryota</taxon>
        <taxon>Metazoa</taxon>
        <taxon>Cnidaria</taxon>
        <taxon>Hydrozoa</taxon>
        <taxon>Hydroidolina</taxon>
        <taxon>Anthoathecata</taxon>
        <taxon>Aplanulata</taxon>
        <taxon>Hydridae</taxon>
        <taxon>Hydra</taxon>
    </lineage>
</organism>